<evidence type="ECO:0000313" key="3">
    <source>
        <dbReference type="Proteomes" id="UP000663760"/>
    </source>
</evidence>
<gene>
    <name evidence="2" type="ORF">SI8410_01000489</name>
</gene>
<keyword evidence="1" id="KW-0812">Transmembrane</keyword>
<keyword evidence="3" id="KW-1185">Reference proteome</keyword>
<keyword evidence="1" id="KW-0472">Membrane</keyword>
<accession>A0A7I8JWP1</accession>
<dbReference type="Proteomes" id="UP000663760">
    <property type="component" value="Chromosome 1"/>
</dbReference>
<protein>
    <submittedName>
        <fullName evidence="2">Uncharacterized protein</fullName>
    </submittedName>
</protein>
<reference evidence="2" key="1">
    <citation type="submission" date="2020-02" db="EMBL/GenBank/DDBJ databases">
        <authorList>
            <person name="Scholz U."/>
            <person name="Mascher M."/>
            <person name="Fiebig A."/>
        </authorList>
    </citation>
    <scope>NUCLEOTIDE SEQUENCE</scope>
</reference>
<dbReference type="OrthoDB" id="667144at2759"/>
<evidence type="ECO:0000313" key="2">
    <source>
        <dbReference type="EMBL" id="CAA7388221.1"/>
    </source>
</evidence>
<feature type="transmembrane region" description="Helical" evidence="1">
    <location>
        <begin position="45"/>
        <end position="63"/>
    </location>
</feature>
<sequence length="198" mass="21037">MRSRICPSGFPETSGEDLHSTVCSRALPLRAMRTLSEGVFTSRPALAFSLALGFGFLLSAMSCPVVSKAVLFFSPLLASTGACLAVVYLFFLSQGGAEEAELLLINVGGLEHAVQVRVSGDSKLGLCGDRVRVDCFLLGSYQARARATQAPVKIGRVGCASDATVGSSLATDDLAEGLWNGFFGSYSRWHYGEEDLQE</sequence>
<dbReference type="EMBL" id="LR746264">
    <property type="protein sequence ID" value="CAA7388221.1"/>
    <property type="molecule type" value="Genomic_DNA"/>
</dbReference>
<evidence type="ECO:0000256" key="1">
    <source>
        <dbReference type="SAM" id="Phobius"/>
    </source>
</evidence>
<keyword evidence="1" id="KW-1133">Transmembrane helix</keyword>
<feature type="transmembrane region" description="Helical" evidence="1">
    <location>
        <begin position="70"/>
        <end position="91"/>
    </location>
</feature>
<dbReference type="AlphaFoldDB" id="A0A7I8JWP1"/>
<proteinExistence type="predicted"/>
<organism evidence="2 3">
    <name type="scientific">Spirodela intermedia</name>
    <name type="common">Intermediate duckweed</name>
    <dbReference type="NCBI Taxonomy" id="51605"/>
    <lineage>
        <taxon>Eukaryota</taxon>
        <taxon>Viridiplantae</taxon>
        <taxon>Streptophyta</taxon>
        <taxon>Embryophyta</taxon>
        <taxon>Tracheophyta</taxon>
        <taxon>Spermatophyta</taxon>
        <taxon>Magnoliopsida</taxon>
        <taxon>Liliopsida</taxon>
        <taxon>Araceae</taxon>
        <taxon>Lemnoideae</taxon>
        <taxon>Spirodela</taxon>
    </lineage>
</organism>
<name>A0A7I8JWP1_SPIIN</name>